<comment type="similarity">
    <text evidence="5">Belongs to the 4-toluene sulfonate uptake permease (TSUP) (TC 2.A.102) family.</text>
</comment>
<feature type="transmembrane region" description="Helical" evidence="5">
    <location>
        <begin position="83"/>
        <end position="103"/>
    </location>
</feature>
<evidence type="ECO:0000256" key="2">
    <source>
        <dbReference type="ARBA" id="ARBA00022692"/>
    </source>
</evidence>
<evidence type="ECO:0000256" key="1">
    <source>
        <dbReference type="ARBA" id="ARBA00004141"/>
    </source>
</evidence>
<keyword evidence="4 5" id="KW-0472">Membrane</keyword>
<comment type="subcellular location">
    <subcellularLocation>
        <location evidence="5">Cell membrane</location>
        <topology evidence="5">Multi-pass membrane protein</topology>
    </subcellularLocation>
    <subcellularLocation>
        <location evidence="1">Membrane</location>
        <topology evidence="1">Multi-pass membrane protein</topology>
    </subcellularLocation>
</comment>
<reference evidence="6 7" key="1">
    <citation type="submission" date="2020-08" db="EMBL/GenBank/DDBJ databases">
        <title>Genome sequence of Diaphorobacter aerolatus KACC 16536T.</title>
        <authorList>
            <person name="Hyun D.-W."/>
            <person name="Bae J.-W."/>
        </authorList>
    </citation>
    <scope>NUCLEOTIDE SEQUENCE [LARGE SCALE GENOMIC DNA]</scope>
    <source>
        <strain evidence="6 7">KACC 16536</strain>
    </source>
</reference>
<dbReference type="PANTHER" id="PTHR43483">
    <property type="entry name" value="MEMBRANE TRANSPORTER PROTEIN HI_0806-RELATED"/>
    <property type="match status" value="1"/>
</dbReference>
<evidence type="ECO:0000313" key="7">
    <source>
        <dbReference type="Proteomes" id="UP000516028"/>
    </source>
</evidence>
<keyword evidence="7" id="KW-1185">Reference proteome</keyword>
<evidence type="ECO:0000256" key="4">
    <source>
        <dbReference type="ARBA" id="ARBA00023136"/>
    </source>
</evidence>
<dbReference type="InterPro" id="IPR002781">
    <property type="entry name" value="TM_pro_TauE-like"/>
</dbReference>
<dbReference type="PANTHER" id="PTHR43483:SF3">
    <property type="entry name" value="MEMBRANE TRANSPORTER PROTEIN HI_0806-RELATED"/>
    <property type="match status" value="1"/>
</dbReference>
<dbReference type="GO" id="GO:0005886">
    <property type="term" value="C:plasma membrane"/>
    <property type="evidence" value="ECO:0007669"/>
    <property type="project" value="UniProtKB-SubCell"/>
</dbReference>
<keyword evidence="5" id="KW-1003">Cell membrane</keyword>
<evidence type="ECO:0000256" key="3">
    <source>
        <dbReference type="ARBA" id="ARBA00022989"/>
    </source>
</evidence>
<organism evidence="6 7">
    <name type="scientific">Diaphorobacter aerolatus</name>
    <dbReference type="NCBI Taxonomy" id="1288495"/>
    <lineage>
        <taxon>Bacteria</taxon>
        <taxon>Pseudomonadati</taxon>
        <taxon>Pseudomonadota</taxon>
        <taxon>Betaproteobacteria</taxon>
        <taxon>Burkholderiales</taxon>
        <taxon>Comamonadaceae</taxon>
        <taxon>Diaphorobacter</taxon>
    </lineage>
</organism>
<keyword evidence="3 5" id="KW-1133">Transmembrane helix</keyword>
<evidence type="ECO:0000256" key="5">
    <source>
        <dbReference type="RuleBase" id="RU363041"/>
    </source>
</evidence>
<feature type="transmembrane region" description="Helical" evidence="5">
    <location>
        <begin position="138"/>
        <end position="162"/>
    </location>
</feature>
<accession>A0A7H0GL11</accession>
<name>A0A7H0GL11_9BURK</name>
<feature type="transmembrane region" description="Helical" evidence="5">
    <location>
        <begin position="50"/>
        <end position="71"/>
    </location>
</feature>
<proteinExistence type="inferred from homology"/>
<dbReference type="Proteomes" id="UP000516028">
    <property type="component" value="Chromosome"/>
</dbReference>
<protein>
    <recommendedName>
        <fullName evidence="5">Probable membrane transporter protein</fullName>
    </recommendedName>
</protein>
<dbReference type="EMBL" id="CP060783">
    <property type="protein sequence ID" value="QNP48977.1"/>
    <property type="molecule type" value="Genomic_DNA"/>
</dbReference>
<keyword evidence="2 5" id="KW-0812">Transmembrane</keyword>
<dbReference type="AlphaFoldDB" id="A0A7H0GL11"/>
<dbReference type="KEGG" id="daer:H9K75_02015"/>
<sequence length="170" mass="17332">METLLVYVALGVGAGLLAGMLGVGGGQVVVPGLLYLFHVNHFPEQHLVHLALGTSLATIAVTSLSSAWSHYRLGSIDIPLARRMAPGIVVGAVIGGLMAGLFPSHALKIGFGVFLILLGVQMAFALKPRPGRDLPGSLGLSMVSAAIGWVSAIVGVGAAAWWCLTSPGAT</sequence>
<feature type="transmembrane region" description="Helical" evidence="5">
    <location>
        <begin position="109"/>
        <end position="126"/>
    </location>
</feature>
<gene>
    <name evidence="6" type="ORF">H9K75_02015</name>
</gene>
<dbReference type="Pfam" id="PF01925">
    <property type="entry name" value="TauE"/>
    <property type="match status" value="1"/>
</dbReference>
<evidence type="ECO:0000313" key="6">
    <source>
        <dbReference type="EMBL" id="QNP48977.1"/>
    </source>
</evidence>